<keyword evidence="2" id="KW-0808">Transferase</keyword>
<proteinExistence type="predicted"/>
<dbReference type="InterPro" id="IPR029026">
    <property type="entry name" value="tRNA_m1G_MTases_N"/>
</dbReference>
<evidence type="ECO:0000313" key="2">
    <source>
        <dbReference type="EMBL" id="MBI3126320.1"/>
    </source>
</evidence>
<feature type="domain" description="tRNA (guanine-N(1)-)-methyltransferase C-terminal" evidence="1">
    <location>
        <begin position="4"/>
        <end position="186"/>
    </location>
</feature>
<organism evidence="2 3">
    <name type="scientific">Tectimicrobiota bacterium</name>
    <dbReference type="NCBI Taxonomy" id="2528274"/>
    <lineage>
        <taxon>Bacteria</taxon>
        <taxon>Pseudomonadati</taxon>
        <taxon>Nitrospinota/Tectimicrobiota group</taxon>
        <taxon>Candidatus Tectimicrobiota</taxon>
    </lineage>
</organism>
<gene>
    <name evidence="2" type="ORF">HYZ11_01785</name>
</gene>
<dbReference type="Pfam" id="PF09936">
    <property type="entry name" value="Methyltrn_RNA_4"/>
    <property type="match status" value="1"/>
</dbReference>
<protein>
    <submittedName>
        <fullName evidence="2">RNA methyltransferase</fullName>
    </submittedName>
</protein>
<reference evidence="2" key="1">
    <citation type="submission" date="2020-07" db="EMBL/GenBank/DDBJ databases">
        <title>Huge and variable diversity of episymbiotic CPR bacteria and DPANN archaea in groundwater ecosystems.</title>
        <authorList>
            <person name="He C.Y."/>
            <person name="Keren R."/>
            <person name="Whittaker M."/>
            <person name="Farag I.F."/>
            <person name="Doudna J."/>
            <person name="Cate J.H.D."/>
            <person name="Banfield J.F."/>
        </authorList>
    </citation>
    <scope>NUCLEOTIDE SEQUENCE</scope>
    <source>
        <strain evidence="2">NC_groundwater_763_Ag_S-0.2um_68_21</strain>
    </source>
</reference>
<evidence type="ECO:0000313" key="3">
    <source>
        <dbReference type="Proteomes" id="UP000782312"/>
    </source>
</evidence>
<sequence length="198" mass="21368">MGSVYVALVHHPVLGPGGEMVTSSVTSLDMHDLARAGRTYGVAGTFVVHPSPPQRLFVRRVLEHFLRGQGRELNPQRGETLEQVQVVPDLDAAVEAVEAREGRRPLLAATSAREDPAAVGYGALRERIGREEAPILLLFGTSWGLAPEVFERSDIRLAPLRGTRDGGFNHLSVRSATAVVLDRLLGAREEPEGTPPAT</sequence>
<dbReference type="Gene3D" id="3.40.1280.10">
    <property type="match status" value="1"/>
</dbReference>
<dbReference type="InterPro" id="IPR019230">
    <property type="entry name" value="RNA_MeTrfase_C_dom"/>
</dbReference>
<dbReference type="GO" id="GO:0008168">
    <property type="term" value="F:methyltransferase activity"/>
    <property type="evidence" value="ECO:0007669"/>
    <property type="project" value="UniProtKB-KW"/>
</dbReference>
<accession>A0A932HXT6</accession>
<dbReference type="AlphaFoldDB" id="A0A932HXT6"/>
<dbReference type="GO" id="GO:0032259">
    <property type="term" value="P:methylation"/>
    <property type="evidence" value="ECO:0007669"/>
    <property type="project" value="UniProtKB-KW"/>
</dbReference>
<dbReference type="Proteomes" id="UP000782312">
    <property type="component" value="Unassembled WGS sequence"/>
</dbReference>
<name>A0A932HXT6_UNCTE</name>
<evidence type="ECO:0000259" key="1">
    <source>
        <dbReference type="Pfam" id="PF09936"/>
    </source>
</evidence>
<keyword evidence="2" id="KW-0489">Methyltransferase</keyword>
<comment type="caution">
    <text evidence="2">The sequence shown here is derived from an EMBL/GenBank/DDBJ whole genome shotgun (WGS) entry which is preliminary data.</text>
</comment>
<dbReference type="EMBL" id="JACPUR010000002">
    <property type="protein sequence ID" value="MBI3126320.1"/>
    <property type="molecule type" value="Genomic_DNA"/>
</dbReference>
<dbReference type="CDD" id="cd18085">
    <property type="entry name" value="TM1570-like"/>
    <property type="match status" value="1"/>
</dbReference>